<evidence type="ECO:0000313" key="2">
    <source>
        <dbReference type="EMBL" id="HIQ70255.1"/>
    </source>
</evidence>
<evidence type="ECO:0000313" key="3">
    <source>
        <dbReference type="Proteomes" id="UP000886874"/>
    </source>
</evidence>
<dbReference type="GO" id="GO:0046872">
    <property type="term" value="F:metal ion binding"/>
    <property type="evidence" value="ECO:0007669"/>
    <property type="project" value="InterPro"/>
</dbReference>
<dbReference type="Proteomes" id="UP000886874">
    <property type="component" value="Unassembled WGS sequence"/>
</dbReference>
<dbReference type="InterPro" id="IPR006121">
    <property type="entry name" value="HMA_dom"/>
</dbReference>
<evidence type="ECO:0000259" key="1">
    <source>
        <dbReference type="PROSITE" id="PS50846"/>
    </source>
</evidence>
<dbReference type="Pfam" id="PF00403">
    <property type="entry name" value="HMA"/>
    <property type="match status" value="1"/>
</dbReference>
<dbReference type="AlphaFoldDB" id="A0A9D0Z7F4"/>
<name>A0A9D0Z7F4_9FIRM</name>
<dbReference type="InterPro" id="IPR036163">
    <property type="entry name" value="HMA_dom_sf"/>
</dbReference>
<reference evidence="2" key="1">
    <citation type="submission" date="2020-10" db="EMBL/GenBank/DDBJ databases">
        <authorList>
            <person name="Gilroy R."/>
        </authorList>
    </citation>
    <scope>NUCLEOTIDE SEQUENCE</scope>
    <source>
        <strain evidence="2">ChiSjej2B20-13462</strain>
    </source>
</reference>
<gene>
    <name evidence="2" type="ORF">IAA67_08005</name>
</gene>
<dbReference type="CDD" id="cd00371">
    <property type="entry name" value="HMA"/>
    <property type="match status" value="1"/>
</dbReference>
<protein>
    <submittedName>
        <fullName evidence="2">Heavy-metal-associated domain-containing protein</fullName>
    </submittedName>
</protein>
<dbReference type="SUPFAM" id="SSF55008">
    <property type="entry name" value="HMA, heavy metal-associated domain"/>
    <property type="match status" value="1"/>
</dbReference>
<sequence>MKKRFSMENLDCANCAAKMEAAISKLDGVHSCTISFMTQKLTLEAEEDRFDEILEKAEAACKRVDRDCRILR</sequence>
<comment type="caution">
    <text evidence="2">The sequence shown here is derived from an EMBL/GenBank/DDBJ whole genome shotgun (WGS) entry which is preliminary data.</text>
</comment>
<proteinExistence type="predicted"/>
<dbReference type="PROSITE" id="PS50846">
    <property type="entry name" value="HMA_2"/>
    <property type="match status" value="1"/>
</dbReference>
<dbReference type="Gene3D" id="3.30.70.100">
    <property type="match status" value="1"/>
</dbReference>
<accession>A0A9D0Z7F4</accession>
<reference evidence="2" key="2">
    <citation type="journal article" date="2021" name="PeerJ">
        <title>Extensive microbial diversity within the chicken gut microbiome revealed by metagenomics and culture.</title>
        <authorList>
            <person name="Gilroy R."/>
            <person name="Ravi A."/>
            <person name="Getino M."/>
            <person name="Pursley I."/>
            <person name="Horton D.L."/>
            <person name="Alikhan N.F."/>
            <person name="Baker D."/>
            <person name="Gharbi K."/>
            <person name="Hall N."/>
            <person name="Watson M."/>
            <person name="Adriaenssens E.M."/>
            <person name="Foster-Nyarko E."/>
            <person name="Jarju S."/>
            <person name="Secka A."/>
            <person name="Antonio M."/>
            <person name="Oren A."/>
            <person name="Chaudhuri R.R."/>
            <person name="La Ragione R."/>
            <person name="Hildebrand F."/>
            <person name="Pallen M.J."/>
        </authorList>
    </citation>
    <scope>NUCLEOTIDE SEQUENCE</scope>
    <source>
        <strain evidence="2">ChiSjej2B20-13462</strain>
    </source>
</reference>
<dbReference type="EMBL" id="DVFN01000113">
    <property type="protein sequence ID" value="HIQ70255.1"/>
    <property type="molecule type" value="Genomic_DNA"/>
</dbReference>
<organism evidence="2 3">
    <name type="scientific">Candidatus Avoscillospira stercorigallinarum</name>
    <dbReference type="NCBI Taxonomy" id="2840708"/>
    <lineage>
        <taxon>Bacteria</taxon>
        <taxon>Bacillati</taxon>
        <taxon>Bacillota</taxon>
        <taxon>Clostridia</taxon>
        <taxon>Eubacteriales</taxon>
        <taxon>Oscillospiraceae</taxon>
        <taxon>Oscillospiraceae incertae sedis</taxon>
        <taxon>Candidatus Avoscillospira</taxon>
    </lineage>
</organism>
<feature type="domain" description="HMA" evidence="1">
    <location>
        <begin position="1"/>
        <end position="65"/>
    </location>
</feature>